<dbReference type="PANTHER" id="PTHR46917">
    <property type="entry name" value="MORN REPEAT-CONTAINING PROTEIN 2"/>
    <property type="match status" value="1"/>
</dbReference>
<organism evidence="1 2">
    <name type="scientific">Nicrophorus vespilloides</name>
    <name type="common">Boreal carrion beetle</name>
    <dbReference type="NCBI Taxonomy" id="110193"/>
    <lineage>
        <taxon>Eukaryota</taxon>
        <taxon>Metazoa</taxon>
        <taxon>Ecdysozoa</taxon>
        <taxon>Arthropoda</taxon>
        <taxon>Hexapoda</taxon>
        <taxon>Insecta</taxon>
        <taxon>Pterygota</taxon>
        <taxon>Neoptera</taxon>
        <taxon>Endopterygota</taxon>
        <taxon>Coleoptera</taxon>
        <taxon>Polyphaga</taxon>
        <taxon>Staphyliniformia</taxon>
        <taxon>Silphidae</taxon>
        <taxon>Nicrophorinae</taxon>
        <taxon>Nicrophorus</taxon>
    </lineage>
</organism>
<evidence type="ECO:0000313" key="2">
    <source>
        <dbReference type="RefSeq" id="XP_017769914.1"/>
    </source>
</evidence>
<dbReference type="Proteomes" id="UP000695000">
    <property type="component" value="Unplaced"/>
</dbReference>
<accession>A0ABM1M5R4</accession>
<dbReference type="RefSeq" id="XP_017769914.1">
    <property type="nucleotide sequence ID" value="XM_017914425.1"/>
</dbReference>
<gene>
    <name evidence="2" type="primary">LOC108557771</name>
</gene>
<dbReference type="GeneID" id="108557771"/>
<dbReference type="SUPFAM" id="SSF82185">
    <property type="entry name" value="Histone H3 K4-specific methyltransferase SET7/9 N-terminal domain"/>
    <property type="match status" value="1"/>
</dbReference>
<dbReference type="PANTHER" id="PTHR46917:SF1">
    <property type="entry name" value="MORN REPEAT-CONTAINING PROTEIN 2"/>
    <property type="match status" value="1"/>
</dbReference>
<keyword evidence="1" id="KW-1185">Reference proteome</keyword>
<protein>
    <submittedName>
        <fullName evidence="2">Uncharacterized protein LOC108557771</fullName>
    </submittedName>
</protein>
<reference evidence="2" key="1">
    <citation type="submission" date="2025-08" db="UniProtKB">
        <authorList>
            <consortium name="RefSeq"/>
        </authorList>
    </citation>
    <scope>IDENTIFICATION</scope>
    <source>
        <tissue evidence="2">Whole Larva</tissue>
    </source>
</reference>
<proteinExistence type="predicted"/>
<sequence length="393" mass="46498">MSSKKSKKSKGSKKGKNKETKNVVEFYNGTNTFKLPNGDEYIGDYWAHRSGSIWREGEGIYHTKDNQTYEGRWKDDKLMDGTPVMITYYDGTTFKGSLLKNKYKGPGTYILRNGMEIHGQFENNKFKDDLILVDFDGRLWHGVAKEKKAYLEPENIFYQNVTRWRGKSKNILKLMEPEWKEPDEATLSLITKMSDEDLEKLIFAKSTKTRRNIDYCKSDWYQSFLRYKKLREYILNKFRSHQKLTKSEMNWYRTYAKYKKVTKEKKLPKIEEKVDTTLLDIYYGPDYIKSSVPYKVIYPTNYSDHGVGEEESVQEEQLEYVFNEDYYEECEEWLEESRRSEVEEELTPISIRSAESVGLDTISIYNFLNTIKSDDKDICPVMDVCTRIKCQNQ</sequence>
<name>A0ABM1M5R4_NICVS</name>
<evidence type="ECO:0000313" key="1">
    <source>
        <dbReference type="Proteomes" id="UP000695000"/>
    </source>
</evidence>
<dbReference type="InterPro" id="IPR052849">
    <property type="entry name" value="MORN_repeat_protein"/>
</dbReference>